<dbReference type="AlphaFoldDB" id="A0A2A6BB68"/>
<reference evidence="2" key="1">
    <citation type="journal article" date="2008" name="Nat. Genet.">
        <title>The Pristionchus pacificus genome provides a unique perspective on nematode lifestyle and parasitism.</title>
        <authorList>
            <person name="Dieterich C."/>
            <person name="Clifton S.W."/>
            <person name="Schuster L.N."/>
            <person name="Chinwalla A."/>
            <person name="Delehaunty K."/>
            <person name="Dinkelacker I."/>
            <person name="Fulton L."/>
            <person name="Fulton R."/>
            <person name="Godfrey J."/>
            <person name="Minx P."/>
            <person name="Mitreva M."/>
            <person name="Roeseler W."/>
            <person name="Tian H."/>
            <person name="Witte H."/>
            <person name="Yang S.P."/>
            <person name="Wilson R.K."/>
            <person name="Sommer R.J."/>
        </authorList>
    </citation>
    <scope>NUCLEOTIDE SEQUENCE [LARGE SCALE GENOMIC DNA]</scope>
    <source>
        <strain evidence="2">PS312</strain>
    </source>
</reference>
<evidence type="ECO:0000313" key="2">
    <source>
        <dbReference type="Proteomes" id="UP000005239"/>
    </source>
</evidence>
<name>A0A2A6BB68_PRIPA</name>
<reference evidence="1" key="2">
    <citation type="submission" date="2022-06" db="UniProtKB">
        <authorList>
            <consortium name="EnsemblMetazoa"/>
        </authorList>
    </citation>
    <scope>IDENTIFICATION</scope>
    <source>
        <strain evidence="1">PS312</strain>
    </source>
</reference>
<gene>
    <name evidence="1" type="primary">WBGene00272209</name>
</gene>
<keyword evidence="2" id="KW-1185">Reference proteome</keyword>
<dbReference type="Proteomes" id="UP000005239">
    <property type="component" value="Unassembled WGS sequence"/>
</dbReference>
<dbReference type="EnsemblMetazoa" id="PPA33840.1">
    <property type="protein sequence ID" value="PPA33840.1"/>
    <property type="gene ID" value="WBGene00272209"/>
</dbReference>
<proteinExistence type="predicted"/>
<accession>A0A2A6BB68</accession>
<evidence type="ECO:0000313" key="1">
    <source>
        <dbReference type="EnsemblMetazoa" id="PPA33840.1"/>
    </source>
</evidence>
<sequence>MWEVHEVGRRPPIRSTVSAIRQSEGACARERVREGKKGLFQSHVLSSTTVRQGLVEYEKDRGRQESGWNLTLSLRRTL</sequence>
<organism evidence="1 2">
    <name type="scientific">Pristionchus pacificus</name>
    <name type="common">Parasitic nematode worm</name>
    <dbReference type="NCBI Taxonomy" id="54126"/>
    <lineage>
        <taxon>Eukaryota</taxon>
        <taxon>Metazoa</taxon>
        <taxon>Ecdysozoa</taxon>
        <taxon>Nematoda</taxon>
        <taxon>Chromadorea</taxon>
        <taxon>Rhabditida</taxon>
        <taxon>Rhabditina</taxon>
        <taxon>Diplogasteromorpha</taxon>
        <taxon>Diplogasteroidea</taxon>
        <taxon>Neodiplogasteridae</taxon>
        <taxon>Pristionchus</taxon>
    </lineage>
</organism>
<accession>A0A8R1YQJ6</accession>
<protein>
    <submittedName>
        <fullName evidence="1">Uncharacterized protein</fullName>
    </submittedName>
</protein>